<dbReference type="KEGG" id="mpq:ABA45_06995"/>
<dbReference type="STRING" id="330734.ABA45_06995"/>
<dbReference type="Proteomes" id="UP000036406">
    <property type="component" value="Chromosome"/>
</dbReference>
<protein>
    <submittedName>
        <fullName evidence="3">C4-dicarboxylate ABC transporter substrate-binding protein</fullName>
    </submittedName>
</protein>
<accession>A0A0H4I352</accession>
<dbReference type="EMBL" id="CP011494">
    <property type="protein sequence ID" value="AKO52203.1"/>
    <property type="molecule type" value="Genomic_DNA"/>
</dbReference>
<dbReference type="Gene3D" id="3.40.190.170">
    <property type="entry name" value="Bacterial extracellular solute-binding protein, family 7"/>
    <property type="match status" value="1"/>
</dbReference>
<dbReference type="PANTHER" id="PTHR33376:SF4">
    <property type="entry name" value="SIALIC ACID-BINDING PERIPLASMIC PROTEIN SIAP"/>
    <property type="match status" value="1"/>
</dbReference>
<reference evidence="3 4" key="1">
    <citation type="submission" date="2015-05" db="EMBL/GenBank/DDBJ databases">
        <title>Complete genome of Marinobacter psychrophilus strain 20041T isolated from sea-ice of the Canadian Basin.</title>
        <authorList>
            <person name="Song L."/>
            <person name="Ren L."/>
            <person name="Yu Y."/>
            <person name="Wang X."/>
        </authorList>
    </citation>
    <scope>NUCLEOTIDE SEQUENCE [LARGE SCALE GENOMIC DNA]</scope>
    <source>
        <strain evidence="3 4">20041</strain>
    </source>
</reference>
<sequence>MQHAIQTIHLPVKKGFSLKRVSATVAAATLSFMVSGVQATEWDMPTPYGDSNFHTANIRQFADDVRDATNGELNITVHSSGSLIKHPEIKNSVRRGLVPIGELIMSRLANEDPLFEVDSVPYLASDYDQAWKLWLASKDVLAERLESQRLKLLFAVPWPPQGIYTQFAIENGEKLKGVKMRAYNKSSEQLADLLGAIPTQVEVPDIPTAFGTGRVDAMITSPSTGANTRAWDYLSHFNHAQLWLPKNMVVVNAKAFRSLPEATQKALEDAAAVAEKRGWDASKEETDTKIEIMRDNGIVVSEPSAQLVEHLQKIGETMTEEWLERAGSDGQALLDAYRQRK</sequence>
<name>A0A0H4I352_9GAMM</name>
<organism evidence="3 4">
    <name type="scientific">Marinobacter psychrophilus</name>
    <dbReference type="NCBI Taxonomy" id="330734"/>
    <lineage>
        <taxon>Bacteria</taxon>
        <taxon>Pseudomonadati</taxon>
        <taxon>Pseudomonadota</taxon>
        <taxon>Gammaproteobacteria</taxon>
        <taxon>Pseudomonadales</taxon>
        <taxon>Marinobacteraceae</taxon>
        <taxon>Marinobacter</taxon>
    </lineage>
</organism>
<evidence type="ECO:0000256" key="1">
    <source>
        <dbReference type="ARBA" id="ARBA00022729"/>
    </source>
</evidence>
<dbReference type="PATRIC" id="fig|330734.3.peg.1469"/>
<feature type="chain" id="PRO_5005206029" evidence="2">
    <location>
        <begin position="40"/>
        <end position="341"/>
    </location>
</feature>
<proteinExistence type="predicted"/>
<evidence type="ECO:0000256" key="2">
    <source>
        <dbReference type="SAM" id="SignalP"/>
    </source>
</evidence>
<dbReference type="Pfam" id="PF03480">
    <property type="entry name" value="DctP"/>
    <property type="match status" value="1"/>
</dbReference>
<feature type="signal peptide" evidence="2">
    <location>
        <begin position="1"/>
        <end position="39"/>
    </location>
</feature>
<evidence type="ECO:0000313" key="4">
    <source>
        <dbReference type="Proteomes" id="UP000036406"/>
    </source>
</evidence>
<keyword evidence="1 2" id="KW-0732">Signal</keyword>
<keyword evidence="4" id="KW-1185">Reference proteome</keyword>
<dbReference type="CDD" id="cd13602">
    <property type="entry name" value="PBP2_TRAP_BpDctp6_7"/>
    <property type="match status" value="1"/>
</dbReference>
<dbReference type="InterPro" id="IPR038404">
    <property type="entry name" value="TRAP_DctP_sf"/>
</dbReference>
<dbReference type="NCBIfam" id="NF037995">
    <property type="entry name" value="TRAP_S1"/>
    <property type="match status" value="1"/>
</dbReference>
<dbReference type="PANTHER" id="PTHR33376">
    <property type="match status" value="1"/>
</dbReference>
<dbReference type="AlphaFoldDB" id="A0A0H4I352"/>
<dbReference type="InterPro" id="IPR018389">
    <property type="entry name" value="DctP_fam"/>
</dbReference>
<gene>
    <name evidence="3" type="ORF">ABA45_06995</name>
</gene>
<dbReference type="RefSeq" id="WP_048384895.1">
    <property type="nucleotide sequence ID" value="NZ_CP011494.1"/>
</dbReference>
<dbReference type="GO" id="GO:0055085">
    <property type="term" value="P:transmembrane transport"/>
    <property type="evidence" value="ECO:0007669"/>
    <property type="project" value="InterPro"/>
</dbReference>
<evidence type="ECO:0000313" key="3">
    <source>
        <dbReference type="EMBL" id="AKO52203.1"/>
    </source>
</evidence>